<reference evidence="1" key="1">
    <citation type="journal article" date="2019" name="bioRxiv">
        <title>The Genome of the Zebra Mussel, Dreissena polymorpha: A Resource for Invasive Species Research.</title>
        <authorList>
            <person name="McCartney M.A."/>
            <person name="Auch B."/>
            <person name="Kono T."/>
            <person name="Mallez S."/>
            <person name="Zhang Y."/>
            <person name="Obille A."/>
            <person name="Becker A."/>
            <person name="Abrahante J.E."/>
            <person name="Garbe J."/>
            <person name="Badalamenti J.P."/>
            <person name="Herman A."/>
            <person name="Mangelson H."/>
            <person name="Liachko I."/>
            <person name="Sullivan S."/>
            <person name="Sone E.D."/>
            <person name="Koren S."/>
            <person name="Silverstein K.A.T."/>
            <person name="Beckman K.B."/>
            <person name="Gohl D.M."/>
        </authorList>
    </citation>
    <scope>NUCLEOTIDE SEQUENCE</scope>
    <source>
        <strain evidence="1">Duluth1</strain>
        <tissue evidence="1">Whole animal</tissue>
    </source>
</reference>
<protein>
    <submittedName>
        <fullName evidence="1">Uncharacterized protein</fullName>
    </submittedName>
</protein>
<name>A0A9D4GLQ1_DREPO</name>
<accession>A0A9D4GLQ1</accession>
<gene>
    <name evidence="1" type="ORF">DPMN_119261</name>
</gene>
<proteinExistence type="predicted"/>
<organism evidence="1 2">
    <name type="scientific">Dreissena polymorpha</name>
    <name type="common">Zebra mussel</name>
    <name type="synonym">Mytilus polymorpha</name>
    <dbReference type="NCBI Taxonomy" id="45954"/>
    <lineage>
        <taxon>Eukaryota</taxon>
        <taxon>Metazoa</taxon>
        <taxon>Spiralia</taxon>
        <taxon>Lophotrochozoa</taxon>
        <taxon>Mollusca</taxon>
        <taxon>Bivalvia</taxon>
        <taxon>Autobranchia</taxon>
        <taxon>Heteroconchia</taxon>
        <taxon>Euheterodonta</taxon>
        <taxon>Imparidentia</taxon>
        <taxon>Neoheterodontei</taxon>
        <taxon>Myida</taxon>
        <taxon>Dreissenoidea</taxon>
        <taxon>Dreissenidae</taxon>
        <taxon>Dreissena</taxon>
    </lineage>
</organism>
<dbReference type="EMBL" id="JAIWYP010000005">
    <property type="protein sequence ID" value="KAH3817706.1"/>
    <property type="molecule type" value="Genomic_DNA"/>
</dbReference>
<dbReference type="Proteomes" id="UP000828390">
    <property type="component" value="Unassembled WGS sequence"/>
</dbReference>
<evidence type="ECO:0000313" key="1">
    <source>
        <dbReference type="EMBL" id="KAH3817706.1"/>
    </source>
</evidence>
<keyword evidence="2" id="KW-1185">Reference proteome</keyword>
<dbReference type="AlphaFoldDB" id="A0A9D4GLQ1"/>
<evidence type="ECO:0000313" key="2">
    <source>
        <dbReference type="Proteomes" id="UP000828390"/>
    </source>
</evidence>
<sequence>MAHGADTKVHILVEILLRISKQVLLSLLEFAVKESKPKETTAENWTIDHYVNTYMTKIASTTTGQKNIKLFVPGFGVKIDLSSWPLYLSTFVIVEIADVSVEIKDKVQQMTRHRTELYNSLLDMSDVFFDNHVRDLRILMGEICQYLGAGMCTFIDRE</sequence>
<reference evidence="1" key="2">
    <citation type="submission" date="2020-11" db="EMBL/GenBank/DDBJ databases">
        <authorList>
            <person name="McCartney M.A."/>
            <person name="Auch B."/>
            <person name="Kono T."/>
            <person name="Mallez S."/>
            <person name="Becker A."/>
            <person name="Gohl D.M."/>
            <person name="Silverstein K.A.T."/>
            <person name="Koren S."/>
            <person name="Bechman K.B."/>
            <person name="Herman A."/>
            <person name="Abrahante J.E."/>
            <person name="Garbe J."/>
        </authorList>
    </citation>
    <scope>NUCLEOTIDE SEQUENCE</scope>
    <source>
        <strain evidence="1">Duluth1</strain>
        <tissue evidence="1">Whole animal</tissue>
    </source>
</reference>
<comment type="caution">
    <text evidence="1">The sequence shown here is derived from an EMBL/GenBank/DDBJ whole genome shotgun (WGS) entry which is preliminary data.</text>
</comment>